<reference evidence="2 3" key="1">
    <citation type="submission" date="2024-07" db="EMBL/GenBank/DDBJ databases">
        <title>Section-level genome sequencing and comparative genomics of Aspergillus sections Usti and Cavernicolus.</title>
        <authorList>
            <consortium name="Lawrence Berkeley National Laboratory"/>
            <person name="Nybo J.L."/>
            <person name="Vesth T.C."/>
            <person name="Theobald S."/>
            <person name="Frisvad J.C."/>
            <person name="Larsen T.O."/>
            <person name="Kjaerboelling I."/>
            <person name="Rothschild-Mancinelli K."/>
            <person name="Lyhne E.K."/>
            <person name="Kogle M.E."/>
            <person name="Barry K."/>
            <person name="Clum A."/>
            <person name="Na H."/>
            <person name="Ledsgaard L."/>
            <person name="Lin J."/>
            <person name="Lipzen A."/>
            <person name="Kuo A."/>
            <person name="Riley R."/>
            <person name="Mondo S."/>
            <person name="LaButti K."/>
            <person name="Haridas S."/>
            <person name="Pangalinan J."/>
            <person name="Salamov A.A."/>
            <person name="Simmons B.A."/>
            <person name="Magnuson J.K."/>
            <person name="Chen J."/>
            <person name="Drula E."/>
            <person name="Henrissat B."/>
            <person name="Wiebenga A."/>
            <person name="Lubbers R.J."/>
            <person name="Gomes A.C."/>
            <person name="Macurrencykelacurrency M.R."/>
            <person name="Stajich J."/>
            <person name="Grigoriev I.V."/>
            <person name="Mortensen U.H."/>
            <person name="De vries R.P."/>
            <person name="Baker S.E."/>
            <person name="Andersen M.R."/>
        </authorList>
    </citation>
    <scope>NUCLEOTIDE SEQUENCE [LARGE SCALE GENOMIC DNA]</scope>
    <source>
        <strain evidence="2 3">CBS 756.74</strain>
    </source>
</reference>
<keyword evidence="3" id="KW-1185">Reference proteome</keyword>
<proteinExistence type="predicted"/>
<accession>A0ABR4KPG1</accession>
<name>A0ABR4KPG1_9EURO</name>
<comment type="caution">
    <text evidence="2">The sequence shown here is derived from an EMBL/GenBank/DDBJ whole genome shotgun (WGS) entry which is preliminary data.</text>
</comment>
<gene>
    <name evidence="2" type="ORF">BJX68DRAFT_232957</name>
</gene>
<feature type="chain" id="PRO_5046854272" evidence="1">
    <location>
        <begin position="23"/>
        <end position="51"/>
    </location>
</feature>
<dbReference type="GeneID" id="98154729"/>
<evidence type="ECO:0000256" key="1">
    <source>
        <dbReference type="SAM" id="SignalP"/>
    </source>
</evidence>
<evidence type="ECO:0000313" key="3">
    <source>
        <dbReference type="Proteomes" id="UP001610444"/>
    </source>
</evidence>
<protein>
    <submittedName>
        <fullName evidence="2">Uncharacterized protein</fullName>
    </submittedName>
</protein>
<organism evidence="2 3">
    <name type="scientific">Aspergillus pseudodeflectus</name>
    <dbReference type="NCBI Taxonomy" id="176178"/>
    <lineage>
        <taxon>Eukaryota</taxon>
        <taxon>Fungi</taxon>
        <taxon>Dikarya</taxon>
        <taxon>Ascomycota</taxon>
        <taxon>Pezizomycotina</taxon>
        <taxon>Eurotiomycetes</taxon>
        <taxon>Eurotiomycetidae</taxon>
        <taxon>Eurotiales</taxon>
        <taxon>Aspergillaceae</taxon>
        <taxon>Aspergillus</taxon>
        <taxon>Aspergillus subgen. Nidulantes</taxon>
    </lineage>
</organism>
<feature type="signal peptide" evidence="1">
    <location>
        <begin position="1"/>
        <end position="22"/>
    </location>
</feature>
<evidence type="ECO:0000313" key="2">
    <source>
        <dbReference type="EMBL" id="KAL2854165.1"/>
    </source>
</evidence>
<dbReference type="Proteomes" id="UP001610444">
    <property type="component" value="Unassembled WGS sequence"/>
</dbReference>
<sequence>MMFQFSLVCYLVLLAFNPSASGFEAATIMISLSKHPVVQLPRFSFGQMPVV</sequence>
<dbReference type="RefSeq" id="XP_070901330.1">
    <property type="nucleotide sequence ID" value="XM_071039565.1"/>
</dbReference>
<dbReference type="EMBL" id="JBFXLR010000012">
    <property type="protein sequence ID" value="KAL2854165.1"/>
    <property type="molecule type" value="Genomic_DNA"/>
</dbReference>
<keyword evidence="1" id="KW-0732">Signal</keyword>